<feature type="binding site" evidence="3">
    <location>
        <position position="317"/>
    </location>
    <ligand>
        <name>carboxy-S-adenosyl-L-methionine</name>
        <dbReference type="ChEBI" id="CHEBI:134278"/>
    </ligand>
</feature>
<feature type="binding site" evidence="3">
    <location>
        <position position="198"/>
    </location>
    <ligand>
        <name>carboxy-S-adenosyl-L-methionine</name>
        <dbReference type="ChEBI" id="CHEBI:134278"/>
    </ligand>
</feature>
<comment type="subunit">
    <text evidence="3">Homotetramer.</text>
</comment>
<dbReference type="NCBIfam" id="TIGR00452">
    <property type="entry name" value="tRNA 5-methoxyuridine(34)/uridine 5-oxyacetic acid(34) synthase CmoB"/>
    <property type="match status" value="1"/>
</dbReference>
<dbReference type="HAMAP" id="MF_01590">
    <property type="entry name" value="tRNA_carboxymethyltr_CmoB"/>
    <property type="match status" value="1"/>
</dbReference>
<name>A0ABP7MIF8_9GAMM</name>
<evidence type="ECO:0000256" key="1">
    <source>
        <dbReference type="ARBA" id="ARBA00022679"/>
    </source>
</evidence>
<comment type="caution">
    <text evidence="4">The sequence shown here is derived from an EMBL/GenBank/DDBJ whole genome shotgun (WGS) entry which is preliminary data.</text>
</comment>
<dbReference type="InterPro" id="IPR029063">
    <property type="entry name" value="SAM-dependent_MTases_sf"/>
</dbReference>
<dbReference type="SUPFAM" id="SSF53335">
    <property type="entry name" value="S-adenosyl-L-methionine-dependent methyltransferases"/>
    <property type="match status" value="1"/>
</dbReference>
<organism evidence="4 5">
    <name type="scientific">Litoribacillus peritrichatus</name>
    <dbReference type="NCBI Taxonomy" id="718191"/>
    <lineage>
        <taxon>Bacteria</taxon>
        <taxon>Pseudomonadati</taxon>
        <taxon>Pseudomonadota</taxon>
        <taxon>Gammaproteobacteria</taxon>
        <taxon>Oceanospirillales</taxon>
        <taxon>Oceanospirillaceae</taxon>
        <taxon>Litoribacillus</taxon>
    </lineage>
</organism>
<sequence length="324" mass="36727">MKITFEDILTLLPETPVAKLAEGLPEKIAYGLSEKRWANLKKWIPLVESLPEYGPLDVDLNSHDLAIGKNTPLPESEKQALTDQLKQLTPWRKGPFHILGVDIDTEWRSDWKWDRVAPYISSLKGRHVLDVGCGSGYHCWRMAGAGANLVVGIEPSPLSNMQYWATRHFIGSNNVYMLPLTLEDMPENVGGFDTVFSMGVLYHRRSPIDHLYQLKACLQPHGELVLETLVVDGPEGYSLVPANRYAQMRNVWFLPSCETLIQWLERVGFKDIKVVDVNQTSLEEQRSTEWMHFNSLADFLDPDDVNKTIEGYPAPTRATLVARL</sequence>
<dbReference type="Proteomes" id="UP001501565">
    <property type="component" value="Unassembled WGS sequence"/>
</dbReference>
<evidence type="ECO:0000313" key="5">
    <source>
        <dbReference type="Proteomes" id="UP001501565"/>
    </source>
</evidence>
<dbReference type="InterPro" id="IPR010017">
    <property type="entry name" value="CmoB"/>
</dbReference>
<dbReference type="EC" id="2.5.1.-" evidence="3"/>
<evidence type="ECO:0000256" key="2">
    <source>
        <dbReference type="ARBA" id="ARBA00022694"/>
    </source>
</evidence>
<accession>A0ABP7MIF8</accession>
<keyword evidence="1 3" id="KW-0808">Transferase</keyword>
<reference evidence="5" key="1">
    <citation type="journal article" date="2019" name="Int. J. Syst. Evol. Microbiol.">
        <title>The Global Catalogue of Microorganisms (GCM) 10K type strain sequencing project: providing services to taxonomists for standard genome sequencing and annotation.</title>
        <authorList>
            <consortium name="The Broad Institute Genomics Platform"/>
            <consortium name="The Broad Institute Genome Sequencing Center for Infectious Disease"/>
            <person name="Wu L."/>
            <person name="Ma J."/>
        </authorList>
    </citation>
    <scope>NUCLEOTIDE SEQUENCE [LARGE SCALE GENOMIC DNA]</scope>
    <source>
        <strain evidence="5">JCM 17551</strain>
    </source>
</reference>
<keyword evidence="5" id="KW-1185">Reference proteome</keyword>
<comment type="similarity">
    <text evidence="3">Belongs to the class I-like SAM-binding methyltransferase superfamily. CmoB family.</text>
</comment>
<dbReference type="PANTHER" id="PTHR43464:SF95">
    <property type="entry name" value="TRNA U34 CARBOXYMETHYLTRANSFERASE"/>
    <property type="match status" value="1"/>
</dbReference>
<dbReference type="Pfam" id="PF08003">
    <property type="entry name" value="Methyltransf_9"/>
    <property type="match status" value="1"/>
</dbReference>
<feature type="binding site" evidence="3">
    <location>
        <position position="132"/>
    </location>
    <ligand>
        <name>carboxy-S-adenosyl-L-methionine</name>
        <dbReference type="ChEBI" id="CHEBI:134278"/>
    </ligand>
</feature>
<feature type="binding site" evidence="3">
    <location>
        <position position="202"/>
    </location>
    <ligand>
        <name>carboxy-S-adenosyl-L-methionine</name>
        <dbReference type="ChEBI" id="CHEBI:134278"/>
    </ligand>
</feature>
<evidence type="ECO:0000313" key="4">
    <source>
        <dbReference type="EMBL" id="GAA3922243.1"/>
    </source>
</evidence>
<feature type="binding site" evidence="3">
    <location>
        <position position="107"/>
    </location>
    <ligand>
        <name>carboxy-S-adenosyl-L-methionine</name>
        <dbReference type="ChEBI" id="CHEBI:134278"/>
    </ligand>
</feature>
<dbReference type="RefSeq" id="WP_344797633.1">
    <property type="nucleotide sequence ID" value="NZ_BAABBN010000004.1"/>
</dbReference>
<dbReference type="Gene3D" id="3.40.50.150">
    <property type="entry name" value="Vaccinia Virus protein VP39"/>
    <property type="match status" value="1"/>
</dbReference>
<feature type="binding site" evidence="3">
    <location>
        <position position="112"/>
    </location>
    <ligand>
        <name>carboxy-S-adenosyl-L-methionine</name>
        <dbReference type="ChEBI" id="CHEBI:134278"/>
    </ligand>
</feature>
<proteinExistence type="inferred from homology"/>
<dbReference type="CDD" id="cd02440">
    <property type="entry name" value="AdoMet_MTases"/>
    <property type="match status" value="1"/>
</dbReference>
<gene>
    <name evidence="3 4" type="primary">cmoB</name>
    <name evidence="4" type="ORF">GCM10022277_17800</name>
</gene>
<comment type="catalytic activity">
    <reaction evidence="3">
        <text>carboxy-S-adenosyl-L-methionine + 5-hydroxyuridine(34) in tRNA = 5-carboxymethoxyuridine(34) in tRNA + S-adenosyl-L-homocysteine + H(+)</text>
        <dbReference type="Rhea" id="RHEA:52848"/>
        <dbReference type="Rhea" id="RHEA-COMP:13381"/>
        <dbReference type="Rhea" id="RHEA-COMP:13383"/>
        <dbReference type="ChEBI" id="CHEBI:15378"/>
        <dbReference type="ChEBI" id="CHEBI:57856"/>
        <dbReference type="ChEBI" id="CHEBI:134278"/>
        <dbReference type="ChEBI" id="CHEBI:136877"/>
        <dbReference type="ChEBI" id="CHEBI:136879"/>
    </reaction>
</comment>
<keyword evidence="2 3" id="KW-0819">tRNA processing</keyword>
<dbReference type="InterPro" id="IPR027555">
    <property type="entry name" value="Mo5U34_MeTrfas-like"/>
</dbReference>
<feature type="binding site" evidence="3">
    <location>
        <position position="93"/>
    </location>
    <ligand>
        <name>carboxy-S-adenosyl-L-methionine</name>
        <dbReference type="ChEBI" id="CHEBI:134278"/>
    </ligand>
</feature>
<dbReference type="EMBL" id="BAABBN010000004">
    <property type="protein sequence ID" value="GAA3922243.1"/>
    <property type="molecule type" value="Genomic_DNA"/>
</dbReference>
<feature type="binding site" evidence="3">
    <location>
        <begin position="182"/>
        <end position="183"/>
    </location>
    <ligand>
        <name>carboxy-S-adenosyl-L-methionine</name>
        <dbReference type="ChEBI" id="CHEBI:134278"/>
    </ligand>
</feature>
<feature type="binding site" evidence="3">
    <location>
        <begin position="154"/>
        <end position="156"/>
    </location>
    <ligand>
        <name>carboxy-S-adenosyl-L-methionine</name>
        <dbReference type="ChEBI" id="CHEBI:134278"/>
    </ligand>
</feature>
<evidence type="ECO:0000256" key="3">
    <source>
        <dbReference type="HAMAP-Rule" id="MF_01590"/>
    </source>
</evidence>
<dbReference type="PANTHER" id="PTHR43464">
    <property type="entry name" value="METHYLTRANSFERASE"/>
    <property type="match status" value="1"/>
</dbReference>
<dbReference type="NCBIfam" id="NF011650">
    <property type="entry name" value="PRK15068.1"/>
    <property type="match status" value="1"/>
</dbReference>
<comment type="function">
    <text evidence="3">Catalyzes carboxymethyl transfer from carboxy-S-adenosyl-L-methionine (Cx-SAM) to 5-hydroxyuridine (ho5U) to form 5-carboxymethoxyuridine (cmo5U) at position 34 in tRNAs.</text>
</comment>
<protein>
    <recommendedName>
        <fullName evidence="3">tRNA U34 carboxymethyltransferase</fullName>
        <ecNumber evidence="3">2.5.1.-</ecNumber>
    </recommendedName>
</protein>